<dbReference type="EMBL" id="SMBT01000022">
    <property type="protein sequence ID" value="TCU81367.1"/>
    <property type="molecule type" value="Genomic_DNA"/>
</dbReference>
<protein>
    <submittedName>
        <fullName evidence="6">Dipeptidyl aminopeptidase/acylaminoacyl peptidase</fullName>
    </submittedName>
    <submittedName>
        <fullName evidence="5">Prolyl endopeptidase</fullName>
        <ecNumber evidence="5">3.4.21.26</ecNumber>
    </submittedName>
</protein>
<dbReference type="InterPro" id="IPR002470">
    <property type="entry name" value="Peptidase_S9A"/>
</dbReference>
<dbReference type="Gene3D" id="2.120.10.30">
    <property type="entry name" value="TolB, C-terminal domain"/>
    <property type="match status" value="1"/>
</dbReference>
<dbReference type="Proteomes" id="UP000255108">
    <property type="component" value="Unassembled WGS sequence"/>
</dbReference>
<dbReference type="Proteomes" id="UP000295794">
    <property type="component" value="Unassembled WGS sequence"/>
</dbReference>
<dbReference type="SUPFAM" id="SSF53474">
    <property type="entry name" value="alpha/beta-Hydrolases"/>
    <property type="match status" value="1"/>
</dbReference>
<gene>
    <name evidence="5" type="primary">f1pep1</name>
    <name evidence="6" type="ORF">EV682_1225</name>
    <name evidence="5" type="ORF">NCTC11159_04644</name>
</gene>
<keyword evidence="1 5" id="KW-0378">Hydrolase</keyword>
<feature type="signal peptide" evidence="3">
    <location>
        <begin position="1"/>
        <end position="18"/>
    </location>
</feature>
<evidence type="ECO:0000259" key="4">
    <source>
        <dbReference type="Pfam" id="PF00326"/>
    </source>
</evidence>
<evidence type="ECO:0000256" key="3">
    <source>
        <dbReference type="SAM" id="SignalP"/>
    </source>
</evidence>
<keyword evidence="2" id="KW-0720">Serine protease</keyword>
<dbReference type="PANTHER" id="PTHR42776">
    <property type="entry name" value="SERINE PEPTIDASE S9 FAMILY MEMBER"/>
    <property type="match status" value="1"/>
</dbReference>
<keyword evidence="6" id="KW-0031">Aminopeptidase</keyword>
<dbReference type="Pfam" id="PF00326">
    <property type="entry name" value="Peptidase_S9"/>
    <property type="match status" value="1"/>
</dbReference>
<reference evidence="6 8" key="2">
    <citation type="submission" date="2019-03" db="EMBL/GenBank/DDBJ databases">
        <title>Genomic Encyclopedia of Type Strains, Phase IV (KMG-IV): sequencing the most valuable type-strain genomes for metagenomic binning, comparative biology and taxonomic classification.</title>
        <authorList>
            <person name="Goeker M."/>
        </authorList>
    </citation>
    <scope>NUCLEOTIDE SEQUENCE [LARGE SCALE GENOMIC DNA]</scope>
    <source>
        <strain evidence="6 8">DSM 3764</strain>
    </source>
</reference>
<dbReference type="PANTHER" id="PTHR42776:SF27">
    <property type="entry name" value="DIPEPTIDYL PEPTIDASE FAMILY MEMBER 6"/>
    <property type="match status" value="1"/>
</dbReference>
<dbReference type="RefSeq" id="WP_115230232.1">
    <property type="nucleotide sequence ID" value="NZ_CAWOLO010000022.1"/>
</dbReference>
<dbReference type="GO" id="GO:0004177">
    <property type="term" value="F:aminopeptidase activity"/>
    <property type="evidence" value="ECO:0007669"/>
    <property type="project" value="UniProtKB-KW"/>
</dbReference>
<dbReference type="OrthoDB" id="4269629at2"/>
<keyword evidence="3" id="KW-0732">Signal</keyword>
<evidence type="ECO:0000313" key="7">
    <source>
        <dbReference type="Proteomes" id="UP000255108"/>
    </source>
</evidence>
<evidence type="ECO:0000313" key="5">
    <source>
        <dbReference type="EMBL" id="STR46035.1"/>
    </source>
</evidence>
<evidence type="ECO:0000313" key="8">
    <source>
        <dbReference type="Proteomes" id="UP000295794"/>
    </source>
</evidence>
<dbReference type="AlphaFoldDB" id="A0A377SXC3"/>
<dbReference type="PRINTS" id="PR00862">
    <property type="entry name" value="PROLIGOPTASE"/>
</dbReference>
<feature type="chain" id="PRO_5016672797" evidence="3">
    <location>
        <begin position="19"/>
        <end position="637"/>
    </location>
</feature>
<dbReference type="InterPro" id="IPR011659">
    <property type="entry name" value="WD40"/>
</dbReference>
<dbReference type="EC" id="3.4.21.26" evidence="5"/>
<name>A0A377SXC3_9NEIS</name>
<keyword evidence="8" id="KW-1185">Reference proteome</keyword>
<evidence type="ECO:0000256" key="1">
    <source>
        <dbReference type="ARBA" id="ARBA00022801"/>
    </source>
</evidence>
<feature type="domain" description="Peptidase S9 prolyl oligopeptidase catalytic" evidence="4">
    <location>
        <begin position="428"/>
        <end position="637"/>
    </location>
</feature>
<dbReference type="GO" id="GO:0006508">
    <property type="term" value="P:proteolysis"/>
    <property type="evidence" value="ECO:0007669"/>
    <property type="project" value="InterPro"/>
</dbReference>
<dbReference type="InterPro" id="IPR011042">
    <property type="entry name" value="6-blade_b-propeller_TolB-like"/>
</dbReference>
<dbReference type="GO" id="GO:0004252">
    <property type="term" value="F:serine-type endopeptidase activity"/>
    <property type="evidence" value="ECO:0007669"/>
    <property type="project" value="UniProtKB-EC"/>
</dbReference>
<sequence>MKIHSLLLGVLLSSPVYAADYAGLGAESVSKETLEAFRPKPLEPALSRRIQSMLDISSPSAGLLSPDATRLYFNWRVTGVSQVWRLDGPQRFPVQMTGGEDATQIAGMSPDGQTLVIQRDRKGEENPGLYLQPAAGGALKEIQHIAGVQTRFAFVSDDNQYVYYSANDKQKDSYTIYRYHIASGTKQVVLDQPGLWNIADQRHGRILLEKTITNLAAEYYELNNGELKPLFGQNEKEEYQAAYGAGADELIVQTSKFGNFRRLYQWKAGQFKAISPEINWDVSSFDLDKSRRHISYSVNEAGYIRSFALDASNLQPIKLPAFKDADHVMISGHSPDGRFSLISVETAKSPRLSYRYEWATGKLQQWQQAMSPEVDTQRFARATLETYPARDGTPIPMFVRRPAQCATVTCPVVVHFHGGPEGQTKAGFSPVAQLYVDAGFIFAEPNVRGSDGYGKAWLAMDDGPKRLQVVSDIEDASRYIRAKWGKGGQVPKVGIIGGSYGGYSTLAGMTMFAGAYDAGVSTVGISNFMSFLQNTAPYRRALRIAEYGDPVKDRDALIQLSPINHIDKLIAPLMLIQGVSDPRVPVGEAVQMYDAAKKRNVPAELMLFADEGHGAAKRENRVYSIGHTIRFLEAYLK</sequence>
<proteinExistence type="predicted"/>
<reference evidence="5 7" key="1">
    <citation type="submission" date="2018-06" db="EMBL/GenBank/DDBJ databases">
        <authorList>
            <consortium name="Pathogen Informatics"/>
            <person name="Doyle S."/>
        </authorList>
    </citation>
    <scope>NUCLEOTIDE SEQUENCE [LARGE SCALE GENOMIC DNA]</scope>
    <source>
        <strain evidence="5 7">NCTC11159</strain>
    </source>
</reference>
<evidence type="ECO:0000256" key="2">
    <source>
        <dbReference type="ARBA" id="ARBA00022825"/>
    </source>
</evidence>
<dbReference type="Pfam" id="PF07676">
    <property type="entry name" value="PD40"/>
    <property type="match status" value="1"/>
</dbReference>
<accession>A0A377SXC3</accession>
<evidence type="ECO:0000313" key="6">
    <source>
        <dbReference type="EMBL" id="TCU81367.1"/>
    </source>
</evidence>
<organism evidence="5 7">
    <name type="scientific">Iodobacter fluviatilis</name>
    <dbReference type="NCBI Taxonomy" id="537"/>
    <lineage>
        <taxon>Bacteria</taxon>
        <taxon>Pseudomonadati</taxon>
        <taxon>Pseudomonadota</taxon>
        <taxon>Betaproteobacteria</taxon>
        <taxon>Neisseriales</taxon>
        <taxon>Chitinibacteraceae</taxon>
        <taxon>Iodobacter</taxon>
    </lineage>
</organism>
<dbReference type="InterPro" id="IPR029058">
    <property type="entry name" value="AB_hydrolase_fold"/>
</dbReference>
<dbReference type="InterPro" id="IPR001375">
    <property type="entry name" value="Peptidase_S9_cat"/>
</dbReference>
<keyword evidence="6" id="KW-0645">Protease</keyword>
<dbReference type="EMBL" id="UGHR01000008">
    <property type="protein sequence ID" value="STR46035.1"/>
    <property type="molecule type" value="Genomic_DNA"/>
</dbReference>
<dbReference type="SUPFAM" id="SSF50993">
    <property type="entry name" value="Peptidase/esterase 'gauge' domain"/>
    <property type="match status" value="1"/>
</dbReference>
<dbReference type="Gene3D" id="3.40.50.1820">
    <property type="entry name" value="alpha/beta hydrolase"/>
    <property type="match status" value="1"/>
</dbReference>